<protein>
    <submittedName>
        <fullName evidence="1">Uncharacterized protein</fullName>
    </submittedName>
</protein>
<name>A0AAX6G3G0_IRIPA</name>
<keyword evidence="2" id="KW-1185">Reference proteome</keyword>
<organism evidence="1 2">
    <name type="scientific">Iris pallida</name>
    <name type="common">Sweet iris</name>
    <dbReference type="NCBI Taxonomy" id="29817"/>
    <lineage>
        <taxon>Eukaryota</taxon>
        <taxon>Viridiplantae</taxon>
        <taxon>Streptophyta</taxon>
        <taxon>Embryophyta</taxon>
        <taxon>Tracheophyta</taxon>
        <taxon>Spermatophyta</taxon>
        <taxon>Magnoliopsida</taxon>
        <taxon>Liliopsida</taxon>
        <taxon>Asparagales</taxon>
        <taxon>Iridaceae</taxon>
        <taxon>Iridoideae</taxon>
        <taxon>Irideae</taxon>
        <taxon>Iris</taxon>
    </lineage>
</organism>
<comment type="caution">
    <text evidence="1">The sequence shown here is derived from an EMBL/GenBank/DDBJ whole genome shotgun (WGS) entry which is preliminary data.</text>
</comment>
<evidence type="ECO:0000313" key="2">
    <source>
        <dbReference type="Proteomes" id="UP001140949"/>
    </source>
</evidence>
<dbReference type="EMBL" id="JANAVB010023799">
    <property type="protein sequence ID" value="KAJ6823007.1"/>
    <property type="molecule type" value="Genomic_DNA"/>
</dbReference>
<proteinExistence type="predicted"/>
<reference evidence="1" key="2">
    <citation type="submission" date="2023-04" db="EMBL/GenBank/DDBJ databases">
        <authorList>
            <person name="Bruccoleri R.E."/>
            <person name="Oakeley E.J."/>
            <person name="Faust A.-M."/>
            <person name="Dessus-Babus S."/>
            <person name="Altorfer M."/>
            <person name="Burckhardt D."/>
            <person name="Oertli M."/>
            <person name="Naumann U."/>
            <person name="Petersen F."/>
            <person name="Wong J."/>
        </authorList>
    </citation>
    <scope>NUCLEOTIDE SEQUENCE</scope>
    <source>
        <strain evidence="1">GSM-AAB239-AS_SAM_17_03QT</strain>
        <tissue evidence="1">Leaf</tissue>
    </source>
</reference>
<reference evidence="1" key="1">
    <citation type="journal article" date="2023" name="GigaByte">
        <title>Genome assembly of the bearded iris, Iris pallida Lam.</title>
        <authorList>
            <person name="Bruccoleri R.E."/>
            <person name="Oakeley E.J."/>
            <person name="Faust A.M.E."/>
            <person name="Altorfer M."/>
            <person name="Dessus-Babus S."/>
            <person name="Burckhardt D."/>
            <person name="Oertli M."/>
            <person name="Naumann U."/>
            <person name="Petersen F."/>
            <person name="Wong J."/>
        </authorList>
    </citation>
    <scope>NUCLEOTIDE SEQUENCE</scope>
    <source>
        <strain evidence="1">GSM-AAB239-AS_SAM_17_03QT</strain>
    </source>
</reference>
<dbReference type="PANTHER" id="PTHR35097">
    <property type="entry name" value="GDSL ESTERASE/LIPASE"/>
    <property type="match status" value="1"/>
</dbReference>
<dbReference type="PANTHER" id="PTHR35097:SF1">
    <property type="entry name" value="GDSL ESTERASE_LIPASE"/>
    <property type="match status" value="1"/>
</dbReference>
<accession>A0AAX6G3G0</accession>
<sequence length="443" mass="47685">MPNPNFLIYMRGERTAIRQFILSSAAMAGGAATAGEAAMAGEAATAGEGSPAAVLVSSLKNFCGSLKKIEILKRLQREAFCDLMKLRDRQDKIERAISLYRSAKGGPFQEASTHMKGIVDVVGAALFVEKDYERVLDALEKAGTKTGVNLRFMFETAVRKKDLFVAEFVAGKNSMAGNSNLSGSPLALEKLMYVANINDYLSVVTTLGARCGEYGNGPQRGRVPSLVPPLFNQYHKCGAGVTVKGSDVAVSLAELVSEPGGESDAAGTSLSTFGQITYQPSEEFSLTLSCLWRIPSTLSYPFKLGKLVIPVGRVKRQTTSDVLVQASSGTKGKVVDGFSSRSIALMLESEIGECNKLGGWVEIQKSRSNLLQWGVSYSDTPEDEMGWGMRIAGKTESNSSQLQLEGFLNFNMGKNVTLQPGILYAMDGRSQTPALVFRSSWSL</sequence>
<gene>
    <name evidence="1" type="ORF">M6B38_386295</name>
</gene>
<dbReference type="Proteomes" id="UP001140949">
    <property type="component" value="Unassembled WGS sequence"/>
</dbReference>
<dbReference type="AlphaFoldDB" id="A0AAX6G3G0"/>
<evidence type="ECO:0000313" key="1">
    <source>
        <dbReference type="EMBL" id="KAJ6823007.1"/>
    </source>
</evidence>